<accession>A0A0F7KVJ9</accession>
<evidence type="ECO:0000313" key="2">
    <source>
        <dbReference type="Proteomes" id="UP000034392"/>
    </source>
</evidence>
<reference evidence="1" key="1">
    <citation type="submission" date="2015-05" db="EMBL/GenBank/DDBJ databases">
        <title>The complete genome of Altererythrobacter atlanticus strain 26DY36.</title>
        <authorList>
            <person name="Wu Y.-H."/>
            <person name="Cheng H."/>
            <person name="Wu X.-W."/>
        </authorList>
    </citation>
    <scope>NUCLEOTIDE SEQUENCE [LARGE SCALE GENOMIC DNA]</scope>
    <source>
        <strain evidence="1">26DY36</strain>
    </source>
</reference>
<dbReference type="EMBL" id="CP011452">
    <property type="protein sequence ID" value="AKH42785.1"/>
    <property type="molecule type" value="Genomic_DNA"/>
</dbReference>
<dbReference type="OrthoDB" id="3213869at2"/>
<evidence type="ECO:0000313" key="1">
    <source>
        <dbReference type="EMBL" id="AKH42785.1"/>
    </source>
</evidence>
<dbReference type="KEGG" id="aay:WYH_01749"/>
<dbReference type="CDD" id="cd01983">
    <property type="entry name" value="SIMIBI"/>
    <property type="match status" value="1"/>
</dbReference>
<protein>
    <submittedName>
        <fullName evidence="1">Uncharacterized protein</fullName>
    </submittedName>
</protein>
<dbReference type="PATRIC" id="fig|1267766.3.peg.1765"/>
<organism evidence="1 2">
    <name type="scientific">Croceibacterium atlanticum</name>
    <dbReference type="NCBI Taxonomy" id="1267766"/>
    <lineage>
        <taxon>Bacteria</taxon>
        <taxon>Pseudomonadati</taxon>
        <taxon>Pseudomonadota</taxon>
        <taxon>Alphaproteobacteria</taxon>
        <taxon>Sphingomonadales</taxon>
        <taxon>Erythrobacteraceae</taxon>
        <taxon>Croceibacterium</taxon>
    </lineage>
</organism>
<keyword evidence="2" id="KW-1185">Reference proteome</keyword>
<dbReference type="InterPro" id="IPR027417">
    <property type="entry name" value="P-loop_NTPase"/>
</dbReference>
<sequence length="305" mass="33437">MTRYRAFGLLIESDVRLDELTAAEDASGAPDLRIVRTDIGRAMPAPDASPVFDYENDSGTVMIWPAVAGFRFRGPDLIEIQPAIGAQEEYLAFPLLGPVMAWFLHCRAMMVLHASAVRWRGRSFAFMGDKMAGKSTTAAAFLRDGARILTDDLLAFDMGDLAAPLIQPAFAQLKLSDEAAEMVAVPGAEALPLVMAGFPKRQHRLDSLEQAPSRCDALFVLQRGGEQPELEWLEPQDGFAALMRFSYNTRFANAPVEMQQRGRHFTHCVALANSSRVGQLTVPADLKRLDETVRLLGEAFGAEAP</sequence>
<dbReference type="SUPFAM" id="SSF53795">
    <property type="entry name" value="PEP carboxykinase-like"/>
    <property type="match status" value="1"/>
</dbReference>
<dbReference type="AlphaFoldDB" id="A0A0F7KVJ9"/>
<dbReference type="Gene3D" id="3.40.50.300">
    <property type="entry name" value="P-loop containing nucleotide triphosphate hydrolases"/>
    <property type="match status" value="1"/>
</dbReference>
<dbReference type="Proteomes" id="UP000034392">
    <property type="component" value="Chromosome"/>
</dbReference>
<dbReference type="RefSeq" id="WP_046903512.1">
    <property type="nucleotide sequence ID" value="NZ_CP011452.2"/>
</dbReference>
<proteinExistence type="predicted"/>
<name>A0A0F7KVJ9_9SPHN</name>
<gene>
    <name evidence="1" type="ORF">WYH_01749</name>
</gene>
<dbReference type="STRING" id="1267766.WYH_01749"/>